<dbReference type="InterPro" id="IPR036869">
    <property type="entry name" value="J_dom_sf"/>
</dbReference>
<dbReference type="SMART" id="SM00271">
    <property type="entry name" value="DnaJ"/>
    <property type="match status" value="1"/>
</dbReference>
<dbReference type="InterPro" id="IPR001623">
    <property type="entry name" value="DnaJ_domain"/>
</dbReference>
<feature type="domain" description="J" evidence="2">
    <location>
        <begin position="50"/>
        <end position="122"/>
    </location>
</feature>
<reference evidence="3 4" key="1">
    <citation type="journal article" date="2020" name="Phytopathology">
        <title>Genome Sequence Resources of Colletotrichum truncatum, C. plurivorum, C. musicola, and C. sojae: Four Species Pathogenic to Soybean (Glycine max).</title>
        <authorList>
            <person name="Rogerio F."/>
            <person name="Boufleur T.R."/>
            <person name="Ciampi-Guillardi M."/>
            <person name="Sukno S.A."/>
            <person name="Thon M.R."/>
            <person name="Massola Junior N.S."/>
            <person name="Baroncelli R."/>
        </authorList>
    </citation>
    <scope>NUCLEOTIDE SEQUENCE [LARGE SCALE GENOMIC DNA]</scope>
    <source>
        <strain evidence="3 4">LFN0009</strain>
    </source>
</reference>
<comment type="caution">
    <text evidence="3">The sequence shown here is derived from an EMBL/GenBank/DDBJ whole genome shotgun (WGS) entry which is preliminary data.</text>
</comment>
<dbReference type="CDD" id="cd06257">
    <property type="entry name" value="DnaJ"/>
    <property type="match status" value="1"/>
</dbReference>
<evidence type="ECO:0000259" key="2">
    <source>
        <dbReference type="PROSITE" id="PS50076"/>
    </source>
</evidence>
<protein>
    <submittedName>
        <fullName evidence="3">J domain-containing protein 1</fullName>
    </submittedName>
</protein>
<feature type="region of interest" description="Disordered" evidence="1">
    <location>
        <begin position="132"/>
        <end position="159"/>
    </location>
</feature>
<evidence type="ECO:0000256" key="1">
    <source>
        <dbReference type="SAM" id="MobiDB-lite"/>
    </source>
</evidence>
<dbReference type="Proteomes" id="UP000652219">
    <property type="component" value="Unassembled WGS sequence"/>
</dbReference>
<accession>A0A8H6MND2</accession>
<evidence type="ECO:0000313" key="3">
    <source>
        <dbReference type="EMBL" id="KAF6803177.1"/>
    </source>
</evidence>
<name>A0A8H6MND2_9PEZI</name>
<dbReference type="PROSITE" id="PS50076">
    <property type="entry name" value="DNAJ_2"/>
    <property type="match status" value="1"/>
</dbReference>
<dbReference type="EMBL" id="WIGN01000246">
    <property type="protein sequence ID" value="KAF6803177.1"/>
    <property type="molecule type" value="Genomic_DNA"/>
</dbReference>
<sequence length="237" mass="27335">MAPIPKWTGAPHSLLKAHRRYIHSDRHSSRPRAPLQVHDPASWPRIPCPSPHDILGAEPGLPYSKKRFYRLVKLYHPDLLAVNRHRSPELSRATVTERYRLVIEANKLLSDPGKRLLYEKYGVGWALSQQQYRHPPRSPRARSANVGYEDQSHAPPHGGAITQLERARQAQWDLKRRDVALQEAIARDLQDMAEQPEGKPRDLRILEFLARRELRNWSSQNDVFGDLDLEENIAVID</sequence>
<evidence type="ECO:0000313" key="4">
    <source>
        <dbReference type="Proteomes" id="UP000652219"/>
    </source>
</evidence>
<dbReference type="AlphaFoldDB" id="A0A8H6MND2"/>
<dbReference type="Gene3D" id="1.10.287.110">
    <property type="entry name" value="DnaJ domain"/>
    <property type="match status" value="1"/>
</dbReference>
<dbReference type="SUPFAM" id="SSF46565">
    <property type="entry name" value="Chaperone J-domain"/>
    <property type="match status" value="1"/>
</dbReference>
<organism evidence="3 4">
    <name type="scientific">Colletotrichum sojae</name>
    <dbReference type="NCBI Taxonomy" id="2175907"/>
    <lineage>
        <taxon>Eukaryota</taxon>
        <taxon>Fungi</taxon>
        <taxon>Dikarya</taxon>
        <taxon>Ascomycota</taxon>
        <taxon>Pezizomycotina</taxon>
        <taxon>Sordariomycetes</taxon>
        <taxon>Hypocreomycetidae</taxon>
        <taxon>Glomerellales</taxon>
        <taxon>Glomerellaceae</taxon>
        <taxon>Colletotrichum</taxon>
        <taxon>Colletotrichum orchidearum species complex</taxon>
    </lineage>
</organism>
<gene>
    <name evidence="3" type="ORF">CSOJ01_11092</name>
</gene>
<keyword evidence="4" id="KW-1185">Reference proteome</keyword>
<proteinExistence type="predicted"/>